<keyword evidence="3" id="KW-1185">Reference proteome</keyword>
<feature type="transmembrane region" description="Helical" evidence="1">
    <location>
        <begin position="371"/>
        <end position="401"/>
    </location>
</feature>
<feature type="transmembrane region" description="Helical" evidence="1">
    <location>
        <begin position="225"/>
        <end position="247"/>
    </location>
</feature>
<proteinExistence type="predicted"/>
<dbReference type="RefSeq" id="WP_219079777.1">
    <property type="nucleotide sequence ID" value="NZ_CP079216.1"/>
</dbReference>
<protein>
    <submittedName>
        <fullName evidence="2">Ion channel protein</fullName>
    </submittedName>
</protein>
<dbReference type="PANTHER" id="PTHR43427:SF9">
    <property type="entry name" value="ION-TRANSPORT PROTEIN YFEO-RELATED"/>
    <property type="match status" value="1"/>
</dbReference>
<organism evidence="2 3">
    <name type="scientific">Tessaracoccus palaemonis</name>
    <dbReference type="NCBI Taxonomy" id="2829499"/>
    <lineage>
        <taxon>Bacteria</taxon>
        <taxon>Bacillati</taxon>
        <taxon>Actinomycetota</taxon>
        <taxon>Actinomycetes</taxon>
        <taxon>Propionibacteriales</taxon>
        <taxon>Propionibacteriaceae</taxon>
        <taxon>Tessaracoccus</taxon>
    </lineage>
</organism>
<dbReference type="PANTHER" id="PTHR43427">
    <property type="entry name" value="CHLORIDE CHANNEL PROTEIN CLC-E"/>
    <property type="match status" value="1"/>
</dbReference>
<keyword evidence="1" id="KW-0812">Transmembrane</keyword>
<dbReference type="InterPro" id="IPR050368">
    <property type="entry name" value="ClC-type_chloride_channel"/>
</dbReference>
<keyword evidence="1" id="KW-0472">Membrane</keyword>
<evidence type="ECO:0000256" key="1">
    <source>
        <dbReference type="SAM" id="Phobius"/>
    </source>
</evidence>
<feature type="transmembrane region" description="Helical" evidence="1">
    <location>
        <begin position="185"/>
        <end position="205"/>
    </location>
</feature>
<sequence>MDTMKGPSPAQLAAAAVPAMVVGLVCAVLLVLADLLAEVLHHGWWEALPSLLGIDPASRWWIVLVLTATGALVGLVLWKAPGHGGHDTATVEMVSPPLPLSSLPGVAAVLVLGLAGGVSLGPEGPIIMVATGLVVAAYRRLLPQVPIPMVIAITAAGMLGAMLGTPIAAALACTGAMGGKAAGSLWDRMFTPLVAAGTGAVGYYLLGGQAWGGAFPAYAPQWMDLLTGTAVAALGAILSLVAAAAFAPVHALFRRLRHPLVYVTLGGLLLGILGAIGGPITLFKGAEQTAELIADRDAYGALALLAIVVIKLIAIVIAGASGFRGGRVFPALFTGVAVGLLGHTLVPSMPVTLAVAAGVLGVLLAVSRDGWFAIFGGALIVGDAHVLPVLCIIVLPAWLILTAGPEMMVHEPAPAQPQAPAAG</sequence>
<gene>
    <name evidence="2" type="ORF">KDB89_07440</name>
</gene>
<reference evidence="2 3" key="1">
    <citation type="submission" date="2021-07" db="EMBL/GenBank/DDBJ databases">
        <title>complete genome sequencing of Tessaracoccus sp.J1M15.</title>
        <authorList>
            <person name="Bae J.-W."/>
            <person name="Kim D.-y."/>
        </authorList>
    </citation>
    <scope>NUCLEOTIDE SEQUENCE [LARGE SCALE GENOMIC DNA]</scope>
    <source>
        <strain evidence="2 3">J1M15</strain>
    </source>
</reference>
<feature type="transmembrane region" description="Helical" evidence="1">
    <location>
        <begin position="332"/>
        <end position="365"/>
    </location>
</feature>
<dbReference type="NCBIfam" id="NF002971">
    <property type="entry name" value="PRK03655.1"/>
    <property type="match status" value="1"/>
</dbReference>
<dbReference type="EMBL" id="CP079216">
    <property type="protein sequence ID" value="QXT61646.1"/>
    <property type="molecule type" value="Genomic_DNA"/>
</dbReference>
<feature type="transmembrane region" description="Helical" evidence="1">
    <location>
        <begin position="12"/>
        <end position="37"/>
    </location>
</feature>
<accession>A0ABX8SEB1</accession>
<evidence type="ECO:0000313" key="3">
    <source>
        <dbReference type="Proteomes" id="UP000824504"/>
    </source>
</evidence>
<dbReference type="CDD" id="cd00400">
    <property type="entry name" value="Voltage_gated_ClC"/>
    <property type="match status" value="1"/>
</dbReference>
<feature type="transmembrane region" description="Helical" evidence="1">
    <location>
        <begin position="259"/>
        <end position="278"/>
    </location>
</feature>
<dbReference type="Proteomes" id="UP000824504">
    <property type="component" value="Chromosome"/>
</dbReference>
<feature type="transmembrane region" description="Helical" evidence="1">
    <location>
        <begin position="58"/>
        <end position="78"/>
    </location>
</feature>
<feature type="transmembrane region" description="Helical" evidence="1">
    <location>
        <begin position="98"/>
        <end position="118"/>
    </location>
</feature>
<feature type="transmembrane region" description="Helical" evidence="1">
    <location>
        <begin position="147"/>
        <end position="173"/>
    </location>
</feature>
<evidence type="ECO:0000313" key="2">
    <source>
        <dbReference type="EMBL" id="QXT61646.1"/>
    </source>
</evidence>
<dbReference type="InterPro" id="IPR001807">
    <property type="entry name" value="ClC"/>
</dbReference>
<dbReference type="Pfam" id="PF00654">
    <property type="entry name" value="Voltage_CLC"/>
    <property type="match status" value="1"/>
</dbReference>
<feature type="transmembrane region" description="Helical" evidence="1">
    <location>
        <begin position="298"/>
        <end position="320"/>
    </location>
</feature>
<keyword evidence="1" id="KW-1133">Transmembrane helix</keyword>
<name>A0ABX8SEB1_9ACTN</name>